<dbReference type="Gene3D" id="3.40.50.720">
    <property type="entry name" value="NAD(P)-binding Rossmann-like Domain"/>
    <property type="match status" value="1"/>
</dbReference>
<gene>
    <name evidence="3" type="ordered locus">ACIAD2676</name>
</gene>
<evidence type="ECO:0000313" key="4">
    <source>
        <dbReference type="Proteomes" id="UP000000430"/>
    </source>
</evidence>
<dbReference type="PRINTS" id="PR00080">
    <property type="entry name" value="SDRFAMILY"/>
</dbReference>
<dbReference type="CDD" id="cd05233">
    <property type="entry name" value="SDR_c"/>
    <property type="match status" value="1"/>
</dbReference>
<dbReference type="eggNOG" id="COG1028">
    <property type="taxonomic scope" value="Bacteria"/>
</dbReference>
<dbReference type="PANTHER" id="PTHR24321:SF8">
    <property type="entry name" value="ESTRADIOL 17-BETA-DEHYDROGENASE 8-RELATED"/>
    <property type="match status" value="1"/>
</dbReference>
<dbReference type="STRING" id="202950.GCA_001485005_02322"/>
<dbReference type="Proteomes" id="UP000000430">
    <property type="component" value="Chromosome"/>
</dbReference>
<evidence type="ECO:0000313" key="3">
    <source>
        <dbReference type="EMBL" id="CAG69431.1"/>
    </source>
</evidence>
<reference evidence="3 4" key="1">
    <citation type="journal article" date="2004" name="Nucleic Acids Res.">
        <title>Unique features revealed by the genome sequence of Acinetobacter sp. ADP1, a versatile and naturally transformation competent bacterium.</title>
        <authorList>
            <person name="Barbe V."/>
            <person name="Vallenet D."/>
            <person name="Fonknechten N."/>
            <person name="Kreimeyer A."/>
            <person name="Oztas S."/>
            <person name="Labarre L."/>
            <person name="Cruveiller S."/>
            <person name="Robert C."/>
            <person name="Duprat S."/>
            <person name="Wincker P."/>
            <person name="Ornston L.N."/>
            <person name="Weissenbach J."/>
            <person name="Marliere P."/>
            <person name="Cohen G.N."/>
            <person name="Medigue C."/>
        </authorList>
    </citation>
    <scope>NUCLEOTIDE SEQUENCE [LARGE SCALE GENOMIC DNA]</scope>
    <source>
        <strain evidence="4">ATCC 33305 / BD413 / ADP1</strain>
    </source>
</reference>
<dbReference type="EMBL" id="CR543861">
    <property type="protein sequence ID" value="CAG69431.1"/>
    <property type="molecule type" value="Genomic_DNA"/>
</dbReference>
<dbReference type="InterPro" id="IPR002347">
    <property type="entry name" value="SDR_fam"/>
</dbReference>
<dbReference type="HOGENOM" id="CLU_010194_1_0_6"/>
<dbReference type="GO" id="GO:0016491">
    <property type="term" value="F:oxidoreductase activity"/>
    <property type="evidence" value="ECO:0007669"/>
    <property type="project" value="UniProtKB-KW"/>
</dbReference>
<protein>
    <submittedName>
        <fullName evidence="3">Putative oxidoreductase, short-chain dehydrogenase/reductase family</fullName>
        <ecNumber evidence="3">1.-.-.-</ecNumber>
    </submittedName>
</protein>
<keyword evidence="2 3" id="KW-0560">Oxidoreductase</keyword>
<organism evidence="3 4">
    <name type="scientific">Acinetobacter baylyi (strain ATCC 33305 / BD413 / ADP1)</name>
    <dbReference type="NCBI Taxonomy" id="62977"/>
    <lineage>
        <taxon>Bacteria</taxon>
        <taxon>Pseudomonadati</taxon>
        <taxon>Pseudomonadota</taxon>
        <taxon>Gammaproteobacteria</taxon>
        <taxon>Moraxellales</taxon>
        <taxon>Moraxellaceae</taxon>
        <taxon>Acinetobacter</taxon>
    </lineage>
</organism>
<dbReference type="NCBIfam" id="NF006121">
    <property type="entry name" value="PRK08265.1"/>
    <property type="match status" value="1"/>
</dbReference>
<dbReference type="AlphaFoldDB" id="Q6F934"/>
<evidence type="ECO:0000256" key="1">
    <source>
        <dbReference type="ARBA" id="ARBA00006484"/>
    </source>
</evidence>
<dbReference type="KEGG" id="aci:ACIAD2676"/>
<accession>Q6F934</accession>
<evidence type="ECO:0000256" key="2">
    <source>
        <dbReference type="ARBA" id="ARBA00023002"/>
    </source>
</evidence>
<dbReference type="FunFam" id="3.40.50.720:FF:000084">
    <property type="entry name" value="Short-chain dehydrogenase reductase"/>
    <property type="match status" value="1"/>
</dbReference>
<dbReference type="PROSITE" id="PS00061">
    <property type="entry name" value="ADH_SHORT"/>
    <property type="match status" value="1"/>
</dbReference>
<comment type="similarity">
    <text evidence="1">Belongs to the short-chain dehydrogenases/reductases (SDR) family.</text>
</comment>
<sequence>MVEQRRQIDLTIERNHQEQEMNIELNQKIAVVSGGATLIGQAVVQALVNAGAKVVILDIAEQGQQVADAMNGQAQFIQTDLSSDVAIARAVKTIHETFGKVDYLVNLACTYLDDGFKSSRGDWLQALDVNLVSAVELTRAFYQDLKINQGAIVNFTSISAKFAQTGRWLYPVSKAAMRQLTQSMAMDFAADGIRVNSVSPGWTWSRVIAEVSGNNRAKADAVAADYHLLGRLGNPEEVANVVLFLLSPAASFVTGADYAVDGGYSVMGPEGNQPAIPRLSNEA</sequence>
<dbReference type="EC" id="1.-.-.-" evidence="3"/>
<dbReference type="InterPro" id="IPR020904">
    <property type="entry name" value="Sc_DH/Rdtase_CS"/>
</dbReference>
<dbReference type="Pfam" id="PF13561">
    <property type="entry name" value="adh_short_C2"/>
    <property type="match status" value="1"/>
</dbReference>
<dbReference type="PRINTS" id="PR00081">
    <property type="entry name" value="GDHRDH"/>
</dbReference>
<dbReference type="PANTHER" id="PTHR24321">
    <property type="entry name" value="DEHYDROGENASES, SHORT CHAIN"/>
    <property type="match status" value="1"/>
</dbReference>
<proteinExistence type="inferred from homology"/>
<dbReference type="SUPFAM" id="SSF51735">
    <property type="entry name" value="NAD(P)-binding Rossmann-fold domains"/>
    <property type="match status" value="1"/>
</dbReference>
<name>Q6F934_ACIAD</name>
<dbReference type="InterPro" id="IPR036291">
    <property type="entry name" value="NAD(P)-bd_dom_sf"/>
</dbReference>